<dbReference type="InterPro" id="IPR002698">
    <property type="entry name" value="FTHF_cligase"/>
</dbReference>
<proteinExistence type="inferred from homology"/>
<dbReference type="SUPFAM" id="SSF100950">
    <property type="entry name" value="NagB/RpiA/CoA transferase-like"/>
    <property type="match status" value="1"/>
</dbReference>
<dbReference type="Pfam" id="PF01812">
    <property type="entry name" value="5-FTHF_cyc-lig"/>
    <property type="match status" value="1"/>
</dbReference>
<keyword evidence="7" id="KW-1185">Reference proteome</keyword>
<dbReference type="AlphaFoldDB" id="A0A318KV73"/>
<evidence type="ECO:0000256" key="3">
    <source>
        <dbReference type="ARBA" id="ARBA00022840"/>
    </source>
</evidence>
<dbReference type="EC" id="6.3.3.2" evidence="5"/>
<accession>A0A318KV73</accession>
<evidence type="ECO:0000313" key="6">
    <source>
        <dbReference type="EMBL" id="PXX80768.1"/>
    </source>
</evidence>
<keyword evidence="5" id="KW-0460">Magnesium</keyword>
<keyword evidence="2 4" id="KW-0547">Nucleotide-binding</keyword>
<dbReference type="PIRSF" id="PIRSF006806">
    <property type="entry name" value="FTHF_cligase"/>
    <property type="match status" value="1"/>
</dbReference>
<evidence type="ECO:0000313" key="7">
    <source>
        <dbReference type="Proteomes" id="UP000247555"/>
    </source>
</evidence>
<dbReference type="GO" id="GO:0046872">
    <property type="term" value="F:metal ion binding"/>
    <property type="evidence" value="ECO:0007669"/>
    <property type="project" value="UniProtKB-KW"/>
</dbReference>
<comment type="similarity">
    <text evidence="1 5">Belongs to the 5-formyltetrahydrofolate cyclo-ligase family.</text>
</comment>
<dbReference type="GO" id="GO:0035999">
    <property type="term" value="P:tetrahydrofolate interconversion"/>
    <property type="evidence" value="ECO:0007669"/>
    <property type="project" value="TreeGrafter"/>
</dbReference>
<organism evidence="6 7">
    <name type="scientific">Rivihabitans pingtungensis</name>
    <dbReference type="NCBI Taxonomy" id="1054498"/>
    <lineage>
        <taxon>Bacteria</taxon>
        <taxon>Pseudomonadati</taxon>
        <taxon>Pseudomonadota</taxon>
        <taxon>Betaproteobacteria</taxon>
        <taxon>Neisseriales</taxon>
        <taxon>Aquaspirillaceae</taxon>
        <taxon>Rivihabitans</taxon>
    </lineage>
</organism>
<dbReference type="OrthoDB" id="9801938at2"/>
<comment type="cofactor">
    <cofactor evidence="5">
        <name>Mg(2+)</name>
        <dbReference type="ChEBI" id="CHEBI:18420"/>
    </cofactor>
</comment>
<evidence type="ECO:0000256" key="2">
    <source>
        <dbReference type="ARBA" id="ARBA00022741"/>
    </source>
</evidence>
<sequence length="203" mass="22643">MADAPELDLPARKTALRAELRRRRLALSPRYRRQAALALARHCRRWLRREHTLAAYLSHGSEIDTRPLLSAARARGCRVLLPVVPARGRRLRFTALDARPRWRANRYGIPECLGPRVPLSRATHVLLPLLGFDAAGRRLGQGGGFYDATLAALRARPGRAKLIGLAYAAQRLAEVPCEAWDQRLDAVVTEHGVSRVWTAQEAA</sequence>
<keyword evidence="3 4" id="KW-0067">ATP-binding</keyword>
<evidence type="ECO:0000256" key="4">
    <source>
        <dbReference type="PIRSR" id="PIRSR006806-1"/>
    </source>
</evidence>
<dbReference type="NCBIfam" id="TIGR02727">
    <property type="entry name" value="MTHFS_bact"/>
    <property type="match status" value="1"/>
</dbReference>
<dbReference type="Proteomes" id="UP000247555">
    <property type="component" value="Unassembled WGS sequence"/>
</dbReference>
<reference evidence="6 7" key="1">
    <citation type="submission" date="2018-05" db="EMBL/GenBank/DDBJ databases">
        <title>Genomic Encyclopedia of Type Strains, Phase IV (KMG-IV): sequencing the most valuable type-strain genomes for metagenomic binning, comparative biology and taxonomic classification.</title>
        <authorList>
            <person name="Goeker M."/>
        </authorList>
    </citation>
    <scope>NUCLEOTIDE SEQUENCE [LARGE SCALE GENOMIC DNA]</scope>
    <source>
        <strain evidence="6 7">DSM 29661</strain>
    </source>
</reference>
<name>A0A318KV73_9NEIS</name>
<dbReference type="EMBL" id="QJKI01000003">
    <property type="protein sequence ID" value="PXX80768.1"/>
    <property type="molecule type" value="Genomic_DNA"/>
</dbReference>
<dbReference type="PANTHER" id="PTHR23407">
    <property type="entry name" value="ATPASE INHIBITOR/5-FORMYLTETRAHYDROFOLATE CYCLO-LIGASE"/>
    <property type="match status" value="1"/>
</dbReference>
<dbReference type="InterPro" id="IPR037171">
    <property type="entry name" value="NagB/RpiA_transferase-like"/>
</dbReference>
<dbReference type="RefSeq" id="WP_110389804.1">
    <property type="nucleotide sequence ID" value="NZ_DAIMVG010000061.1"/>
</dbReference>
<comment type="catalytic activity">
    <reaction evidence="5">
        <text>(6S)-5-formyl-5,6,7,8-tetrahydrofolate + ATP = (6R)-5,10-methenyltetrahydrofolate + ADP + phosphate</text>
        <dbReference type="Rhea" id="RHEA:10488"/>
        <dbReference type="ChEBI" id="CHEBI:30616"/>
        <dbReference type="ChEBI" id="CHEBI:43474"/>
        <dbReference type="ChEBI" id="CHEBI:57455"/>
        <dbReference type="ChEBI" id="CHEBI:57457"/>
        <dbReference type="ChEBI" id="CHEBI:456216"/>
        <dbReference type="EC" id="6.3.3.2"/>
    </reaction>
</comment>
<dbReference type="GO" id="GO:0030272">
    <property type="term" value="F:5-formyltetrahydrofolate cyclo-ligase activity"/>
    <property type="evidence" value="ECO:0007669"/>
    <property type="project" value="UniProtKB-EC"/>
</dbReference>
<dbReference type="GO" id="GO:0009396">
    <property type="term" value="P:folic acid-containing compound biosynthetic process"/>
    <property type="evidence" value="ECO:0007669"/>
    <property type="project" value="TreeGrafter"/>
</dbReference>
<dbReference type="GO" id="GO:0005524">
    <property type="term" value="F:ATP binding"/>
    <property type="evidence" value="ECO:0007669"/>
    <property type="project" value="UniProtKB-KW"/>
</dbReference>
<feature type="binding site" evidence="4">
    <location>
        <begin position="13"/>
        <end position="17"/>
    </location>
    <ligand>
        <name>ATP</name>
        <dbReference type="ChEBI" id="CHEBI:30616"/>
    </ligand>
</feature>
<feature type="binding site" evidence="4">
    <location>
        <position position="57"/>
    </location>
    <ligand>
        <name>substrate</name>
    </ligand>
</feature>
<comment type="caution">
    <text evidence="6">The sequence shown here is derived from an EMBL/GenBank/DDBJ whole genome shotgun (WGS) entry which is preliminary data.</text>
</comment>
<protein>
    <recommendedName>
        <fullName evidence="5">5-formyltetrahydrofolate cyclo-ligase</fullName>
        <ecNumber evidence="5">6.3.3.2</ecNumber>
    </recommendedName>
</protein>
<dbReference type="Gene3D" id="3.40.50.10420">
    <property type="entry name" value="NagB/RpiA/CoA transferase-like"/>
    <property type="match status" value="1"/>
</dbReference>
<feature type="binding site" evidence="4">
    <location>
        <begin position="138"/>
        <end position="146"/>
    </location>
    <ligand>
        <name>ATP</name>
        <dbReference type="ChEBI" id="CHEBI:30616"/>
    </ligand>
</feature>
<gene>
    <name evidence="6" type="ORF">DFR34_103109</name>
</gene>
<evidence type="ECO:0000256" key="5">
    <source>
        <dbReference type="RuleBase" id="RU361279"/>
    </source>
</evidence>
<dbReference type="PANTHER" id="PTHR23407:SF1">
    <property type="entry name" value="5-FORMYLTETRAHYDROFOLATE CYCLO-LIGASE"/>
    <property type="match status" value="1"/>
</dbReference>
<keyword evidence="6" id="KW-0436">Ligase</keyword>
<dbReference type="InterPro" id="IPR024185">
    <property type="entry name" value="FTHF_cligase-like_sf"/>
</dbReference>
<keyword evidence="5" id="KW-0479">Metal-binding</keyword>
<evidence type="ECO:0000256" key="1">
    <source>
        <dbReference type="ARBA" id="ARBA00010638"/>
    </source>
</evidence>
<feature type="binding site" evidence="4">
    <location>
        <position position="62"/>
    </location>
    <ligand>
        <name>substrate</name>
    </ligand>
</feature>